<evidence type="ECO:0000313" key="1">
    <source>
        <dbReference type="EMBL" id="MDN7024323.1"/>
    </source>
</evidence>
<dbReference type="RefSeq" id="WP_301663422.1">
    <property type="nucleotide sequence ID" value="NZ_VCYH01000003.1"/>
</dbReference>
<sequence>MLFGGNERMPKITRKARGMPKDIRRFAKIRRELAAGAARSAVCTADRKHQNPHLACRIPILLFRSDSSVRTGHPIAVEKDAAVLPRARTPPGIEWTADAWDIRENIDRNLPCGEIAKKSKREVAALHYVLVRCVE</sequence>
<accession>A0ABT8M8R0</accession>
<organism evidence="1 2">
    <name type="scientific">Methanoculleus frigidifontis</name>
    <dbReference type="NCBI Taxonomy" id="2584085"/>
    <lineage>
        <taxon>Archaea</taxon>
        <taxon>Methanobacteriati</taxon>
        <taxon>Methanobacteriota</taxon>
        <taxon>Stenosarchaea group</taxon>
        <taxon>Methanomicrobia</taxon>
        <taxon>Methanomicrobiales</taxon>
        <taxon>Methanomicrobiaceae</taxon>
        <taxon>Methanoculleus</taxon>
    </lineage>
</organism>
<gene>
    <name evidence="1" type="ORF">FGU65_05360</name>
</gene>
<comment type="caution">
    <text evidence="1">The sequence shown here is derived from an EMBL/GenBank/DDBJ whole genome shotgun (WGS) entry which is preliminary data.</text>
</comment>
<evidence type="ECO:0000313" key="2">
    <source>
        <dbReference type="Proteomes" id="UP001168338"/>
    </source>
</evidence>
<proteinExistence type="predicted"/>
<protein>
    <submittedName>
        <fullName evidence="1">Uncharacterized protein</fullName>
    </submittedName>
</protein>
<reference evidence="1" key="1">
    <citation type="submission" date="2019-05" db="EMBL/GenBank/DDBJ databases">
        <title>Methanoculleus sp. FWC-SCC1, a methanogenic archaeon isolated from deep marine cold seep.</title>
        <authorList>
            <person name="Chen Y.-W."/>
            <person name="Chen S.-C."/>
            <person name="Teng N.-H."/>
            <person name="Lai M.-C."/>
        </authorList>
    </citation>
    <scope>NUCLEOTIDE SEQUENCE</scope>
    <source>
        <strain evidence="1">FWC-SCC1</strain>
    </source>
</reference>
<name>A0ABT8M8R0_9EURY</name>
<dbReference type="Proteomes" id="UP001168338">
    <property type="component" value="Unassembled WGS sequence"/>
</dbReference>
<dbReference type="EMBL" id="VCYH01000003">
    <property type="protein sequence ID" value="MDN7024323.1"/>
    <property type="molecule type" value="Genomic_DNA"/>
</dbReference>
<keyword evidence="2" id="KW-1185">Reference proteome</keyword>